<evidence type="ECO:0000256" key="1">
    <source>
        <dbReference type="SAM" id="MobiDB-lite"/>
    </source>
</evidence>
<dbReference type="PANTHER" id="PTHR22684:SF0">
    <property type="entry name" value="RIBOSOME QUALITY CONTROL COMPLEX SUBUNIT TCF25"/>
    <property type="match status" value="1"/>
</dbReference>
<reference evidence="2" key="1">
    <citation type="journal article" date="2019" name="Beilstein J. Org. Chem.">
        <title>Nanangenines: drimane sesquiterpenoids as the dominant metabolite cohort of a novel Australian fungus, Aspergillus nanangensis.</title>
        <authorList>
            <person name="Lacey H.J."/>
            <person name="Gilchrist C.L.M."/>
            <person name="Crombie A."/>
            <person name="Kalaitzis J.A."/>
            <person name="Vuong D."/>
            <person name="Rutledge P.J."/>
            <person name="Turner P."/>
            <person name="Pitt J.I."/>
            <person name="Lacey E."/>
            <person name="Chooi Y.H."/>
            <person name="Piggott A.M."/>
        </authorList>
    </citation>
    <scope>NUCLEOTIDE SEQUENCE</scope>
    <source>
        <strain evidence="2">MST-FP2251</strain>
    </source>
</reference>
<dbReference type="PANTHER" id="PTHR22684">
    <property type="entry name" value="NULP1-RELATED"/>
    <property type="match status" value="1"/>
</dbReference>
<proteinExistence type="predicted"/>
<feature type="region of interest" description="Disordered" evidence="1">
    <location>
        <begin position="629"/>
        <end position="649"/>
    </location>
</feature>
<reference evidence="2" key="2">
    <citation type="submission" date="2020-02" db="EMBL/GenBank/DDBJ databases">
        <authorList>
            <person name="Gilchrist C.L.M."/>
            <person name="Chooi Y.-H."/>
        </authorList>
    </citation>
    <scope>NUCLEOTIDE SEQUENCE</scope>
    <source>
        <strain evidence="2">MST-FP2251</strain>
    </source>
</reference>
<gene>
    <name evidence="2" type="ORF">FE257_001120</name>
</gene>
<name>A0AAD4CUK3_ASPNN</name>
<evidence type="ECO:0000313" key="3">
    <source>
        <dbReference type="Proteomes" id="UP001194746"/>
    </source>
</evidence>
<dbReference type="InterPro" id="IPR006994">
    <property type="entry name" value="TCF25/Rqc1"/>
</dbReference>
<feature type="compositionally biased region" description="Basic residues" evidence="1">
    <location>
        <begin position="1"/>
        <end position="10"/>
    </location>
</feature>
<evidence type="ECO:0000313" key="2">
    <source>
        <dbReference type="EMBL" id="KAF9892718.1"/>
    </source>
</evidence>
<dbReference type="AlphaFoldDB" id="A0AAD4CUK3"/>
<evidence type="ECO:0008006" key="4">
    <source>
        <dbReference type="Google" id="ProtNLM"/>
    </source>
</evidence>
<comment type="caution">
    <text evidence="2">The sequence shown here is derived from an EMBL/GenBank/DDBJ whole genome shotgun (WGS) entry which is preliminary data.</text>
</comment>
<feature type="compositionally biased region" description="Acidic residues" evidence="1">
    <location>
        <begin position="21"/>
        <end position="31"/>
    </location>
</feature>
<accession>A0AAD4CUK3</accession>
<dbReference type="GO" id="GO:0072344">
    <property type="term" value="P:rescue of stalled ribosome"/>
    <property type="evidence" value="ECO:0007669"/>
    <property type="project" value="TreeGrafter"/>
</dbReference>
<sequence>MSSRAIRKLQKLREQELQQAEQDDNDLSDDEPVYRPSKPKLNAFDLLNAVEDGNDDDEQDSDDHQEISEPVTVTQAANDIPAHPTEPKKKKNKNKKKKKQQKVSPKFVDEDLAKSKEENLDEIDQALKELAVHNPTQGHGPVGTTATNRHALFAKTTDDLLGVEPKFLNATNEMRKLFGNVVLENFDSPQDAGTGRRRDRNREMVDLGRALTGRYSPASRGQNLAGVTLRRNVLMPGKDEWPRAPSGGLGMELAEKSPTGAVVYRILHNAAYTDIQRQFEICVESMDPQRMIHLLQYNPYHISTLLQVSEIAKHQSDHAVSADLLERALFNIGRSAHSSFGTRLKEGLARLDFLHAANRELWLVGWRYIANLGMKGTWRTAYEWAKLLLSLNEDDPYCIRLLIDHLALRGREYAHFIDLCTQTCLSHEWGSLPNIQCSLALAYLRLKKPTECRKQMRSAMSRYPWVFCKLAQELDIQPMPKRIWGKMPPTDAHELFTELYIVRAKDLWNTPEVVSLIVEVADSLPDEEEPVEPPEITLDIARHVILSDIPRVTTHLPGRYVSGRISASDPLPPIESTAHREQSDPTPSYLAQMPEGARPQWLRDLLDQLNNGALNFPRFGQGGEEVVHGDDVSGEEEIPAGRRPHPRGTQQTQIEQWLLEDGLHGLEEFLRQYGIDRGNWGEVMDYSPLIEYVEALRELQESTRQRLLQGALREAMGEMVVDMLEDELQLLEYEEEEEDRQHS</sequence>
<dbReference type="GO" id="GO:1990112">
    <property type="term" value="C:RQC complex"/>
    <property type="evidence" value="ECO:0007669"/>
    <property type="project" value="TreeGrafter"/>
</dbReference>
<feature type="compositionally biased region" description="Basic residues" evidence="1">
    <location>
        <begin position="88"/>
        <end position="101"/>
    </location>
</feature>
<keyword evidence="3" id="KW-1185">Reference proteome</keyword>
<dbReference type="GO" id="GO:1990116">
    <property type="term" value="P:ribosome-associated ubiquitin-dependent protein catabolic process"/>
    <property type="evidence" value="ECO:0007669"/>
    <property type="project" value="TreeGrafter"/>
</dbReference>
<protein>
    <recommendedName>
        <fullName evidence="4">Nulp1-pending protein</fullName>
    </recommendedName>
</protein>
<feature type="region of interest" description="Disordered" evidence="1">
    <location>
        <begin position="563"/>
        <end position="587"/>
    </location>
</feature>
<feature type="region of interest" description="Disordered" evidence="1">
    <location>
        <begin position="1"/>
        <end position="113"/>
    </location>
</feature>
<dbReference type="Proteomes" id="UP001194746">
    <property type="component" value="Unassembled WGS sequence"/>
</dbReference>
<feature type="compositionally biased region" description="Acidic residues" evidence="1">
    <location>
        <begin position="52"/>
        <end position="61"/>
    </location>
</feature>
<dbReference type="EMBL" id="VCAU01000011">
    <property type="protein sequence ID" value="KAF9892718.1"/>
    <property type="molecule type" value="Genomic_DNA"/>
</dbReference>
<organism evidence="2 3">
    <name type="scientific">Aspergillus nanangensis</name>
    <dbReference type="NCBI Taxonomy" id="2582783"/>
    <lineage>
        <taxon>Eukaryota</taxon>
        <taxon>Fungi</taxon>
        <taxon>Dikarya</taxon>
        <taxon>Ascomycota</taxon>
        <taxon>Pezizomycotina</taxon>
        <taxon>Eurotiomycetes</taxon>
        <taxon>Eurotiomycetidae</taxon>
        <taxon>Eurotiales</taxon>
        <taxon>Aspergillaceae</taxon>
        <taxon>Aspergillus</taxon>
        <taxon>Aspergillus subgen. Circumdati</taxon>
    </lineage>
</organism>
<dbReference type="Pfam" id="PF04910">
    <property type="entry name" value="Tcf25"/>
    <property type="match status" value="1"/>
</dbReference>